<reference evidence="3 4" key="1">
    <citation type="submission" date="2023-07" db="EMBL/GenBank/DDBJ databases">
        <title>Genomic Encyclopedia of Type Strains, Phase IV (KMG-IV): sequencing the most valuable type-strain genomes for metagenomic binning, comparative biology and taxonomic classification.</title>
        <authorList>
            <person name="Goeker M."/>
        </authorList>
    </citation>
    <scope>NUCLEOTIDE SEQUENCE [LARGE SCALE GENOMIC DNA]</scope>
    <source>
        <strain evidence="3 4">DSM 22170</strain>
    </source>
</reference>
<proteinExistence type="predicted"/>
<evidence type="ECO:0000256" key="2">
    <source>
        <dbReference type="SAM" id="SignalP"/>
    </source>
</evidence>
<keyword evidence="2" id="KW-0732">Signal</keyword>
<organism evidence="3 4">
    <name type="scientific">Paenibacillus hunanensis</name>
    <dbReference type="NCBI Taxonomy" id="539262"/>
    <lineage>
        <taxon>Bacteria</taxon>
        <taxon>Bacillati</taxon>
        <taxon>Bacillota</taxon>
        <taxon>Bacilli</taxon>
        <taxon>Bacillales</taxon>
        <taxon>Paenibacillaceae</taxon>
        <taxon>Paenibacillus</taxon>
    </lineage>
</organism>
<keyword evidence="4" id="KW-1185">Reference proteome</keyword>
<feature type="compositionally biased region" description="Polar residues" evidence="1">
    <location>
        <begin position="37"/>
        <end position="52"/>
    </location>
</feature>
<comment type="caution">
    <text evidence="3">The sequence shown here is derived from an EMBL/GenBank/DDBJ whole genome shotgun (WGS) entry which is preliminary data.</text>
</comment>
<dbReference type="EMBL" id="JAVDQH010000002">
    <property type="protein sequence ID" value="MDR6242696.1"/>
    <property type="molecule type" value="Genomic_DNA"/>
</dbReference>
<dbReference type="RefSeq" id="WP_188774202.1">
    <property type="nucleotide sequence ID" value="NZ_BMMB01000002.1"/>
</dbReference>
<evidence type="ECO:0008006" key="5">
    <source>
        <dbReference type="Google" id="ProtNLM"/>
    </source>
</evidence>
<gene>
    <name evidence="3" type="ORF">JOC58_000580</name>
</gene>
<evidence type="ECO:0000256" key="1">
    <source>
        <dbReference type="SAM" id="MobiDB-lite"/>
    </source>
</evidence>
<feature type="region of interest" description="Disordered" evidence="1">
    <location>
        <begin position="37"/>
        <end position="100"/>
    </location>
</feature>
<protein>
    <recommendedName>
        <fullName evidence="5">Lipoprotein</fullName>
    </recommendedName>
</protein>
<feature type="compositionally biased region" description="Polar residues" evidence="1">
    <location>
        <begin position="65"/>
        <end position="100"/>
    </location>
</feature>
<feature type="signal peptide" evidence="2">
    <location>
        <begin position="1"/>
        <end position="23"/>
    </location>
</feature>
<evidence type="ECO:0000313" key="4">
    <source>
        <dbReference type="Proteomes" id="UP001185028"/>
    </source>
</evidence>
<dbReference type="Proteomes" id="UP001185028">
    <property type="component" value="Unassembled WGS sequence"/>
</dbReference>
<accession>A0ABU1ITV1</accession>
<feature type="chain" id="PRO_5045724446" description="Lipoprotein" evidence="2">
    <location>
        <begin position="24"/>
        <end position="237"/>
    </location>
</feature>
<feature type="compositionally biased region" description="Acidic residues" evidence="1">
    <location>
        <begin position="53"/>
        <end position="63"/>
    </location>
</feature>
<evidence type="ECO:0000313" key="3">
    <source>
        <dbReference type="EMBL" id="MDR6242696.1"/>
    </source>
</evidence>
<name>A0ABU1ITV1_9BACL</name>
<sequence length="237" mass="25912">MKRILLTCTAFAIIALCAACSNTAPVDKSNINTSAAESVTADSADTNSNTPENGEESSSDLAEEMSNTPDMATSDKAASTAPTESTDSNSTQKEAVPATDTQQPAVYHYVNSRYGYSIAYPATWTAGEEADNGDGKILYVGNPDIDIRVYASNYMEDVSDPYHNEDNHVQRQRVAFNNGKEGTLVIGKEDNKILYDMVYVSKDDVEYHFYANVPQSFFDQNEKVLLKVAKSLDIPNE</sequence>